<reference evidence="2 3" key="1">
    <citation type="submission" date="2019-03" db="EMBL/GenBank/DDBJ databases">
        <title>Root nodule microbial communities of legume samples collected from USA, Mexico and Botswana.</title>
        <authorList>
            <person name="Hirsch A."/>
        </authorList>
    </citation>
    <scope>NUCLEOTIDE SEQUENCE [LARGE SCALE GENOMIC DNA]</scope>
    <source>
        <strain evidence="2 3">55</strain>
    </source>
</reference>
<evidence type="ECO:0000313" key="3">
    <source>
        <dbReference type="Proteomes" id="UP000295805"/>
    </source>
</evidence>
<evidence type="ECO:0008006" key="4">
    <source>
        <dbReference type="Google" id="ProtNLM"/>
    </source>
</evidence>
<name>A0A4R3ZPX3_9ACTN</name>
<protein>
    <recommendedName>
        <fullName evidence="4">Polyketide cyclase</fullName>
    </recommendedName>
</protein>
<evidence type="ECO:0000313" key="2">
    <source>
        <dbReference type="EMBL" id="TCW19327.1"/>
    </source>
</evidence>
<gene>
    <name evidence="2" type="ORF">EDD19_1427</name>
</gene>
<dbReference type="SUPFAM" id="SSF55961">
    <property type="entry name" value="Bet v1-like"/>
    <property type="match status" value="1"/>
</dbReference>
<dbReference type="GeneID" id="89529102"/>
<dbReference type="AlphaFoldDB" id="A0A4R3ZPX3"/>
<sequence length="205" mass="21597">MSDYASSRDAAASEAASSEGAAASGAASDRADADAGAGPAAGYRLEARRVIAANAGRVFAVLCDPDGHVAIDSSGMLQSAEGPAVTSEGDRFVVHMDRESLGDYDMGEYDVTVIITRFEPDAEIAWTIDGAIRPPIGHTYGYRLIPLGDGDDTEGARTEVVSYYDWSDAHPKWRDSGVLPVLDASALKATLGILDRAVRRGYIRG</sequence>
<dbReference type="Gene3D" id="3.30.530.20">
    <property type="match status" value="1"/>
</dbReference>
<dbReference type="RefSeq" id="WP_243699828.1">
    <property type="nucleotide sequence ID" value="NZ_CP143053.1"/>
</dbReference>
<accession>A0A4R3ZPX3</accession>
<dbReference type="InterPro" id="IPR023393">
    <property type="entry name" value="START-like_dom_sf"/>
</dbReference>
<dbReference type="Proteomes" id="UP000295805">
    <property type="component" value="Unassembled WGS sequence"/>
</dbReference>
<feature type="region of interest" description="Disordered" evidence="1">
    <location>
        <begin position="1"/>
        <end position="33"/>
    </location>
</feature>
<organism evidence="2 3">
    <name type="scientific">Dietzia cinnamea</name>
    <dbReference type="NCBI Taxonomy" id="321318"/>
    <lineage>
        <taxon>Bacteria</taxon>
        <taxon>Bacillati</taxon>
        <taxon>Actinomycetota</taxon>
        <taxon>Actinomycetes</taxon>
        <taxon>Mycobacteriales</taxon>
        <taxon>Dietziaceae</taxon>
        <taxon>Dietzia</taxon>
    </lineage>
</organism>
<evidence type="ECO:0000256" key="1">
    <source>
        <dbReference type="SAM" id="MobiDB-lite"/>
    </source>
</evidence>
<comment type="caution">
    <text evidence="2">The sequence shown here is derived from an EMBL/GenBank/DDBJ whole genome shotgun (WGS) entry which is preliminary data.</text>
</comment>
<proteinExistence type="predicted"/>
<dbReference type="EMBL" id="SMCX01000042">
    <property type="protein sequence ID" value="TCW19327.1"/>
    <property type="molecule type" value="Genomic_DNA"/>
</dbReference>